<evidence type="ECO:0000256" key="2">
    <source>
        <dbReference type="ARBA" id="ARBA00022490"/>
    </source>
</evidence>
<keyword evidence="3" id="KW-0677">Repeat</keyword>
<keyword evidence="2" id="KW-0963">Cytoplasm</keyword>
<feature type="domain" description="EF-hand" evidence="9">
    <location>
        <begin position="264"/>
        <end position="299"/>
    </location>
</feature>
<evidence type="ECO:0000256" key="7">
    <source>
        <dbReference type="ARBA" id="ARBA00023212"/>
    </source>
</evidence>
<keyword evidence="5" id="KW-0282">Flagellum</keyword>
<evidence type="ECO:0000259" key="9">
    <source>
        <dbReference type="PROSITE" id="PS50222"/>
    </source>
</evidence>
<dbReference type="AlphaFoldDB" id="A0A401NX47"/>
<keyword evidence="7" id="KW-0206">Cytoskeleton</keyword>
<dbReference type="InterPro" id="IPR018247">
    <property type="entry name" value="EF_Hand_1_Ca_BS"/>
</dbReference>
<keyword evidence="4" id="KW-0106">Calcium</keyword>
<protein>
    <recommendedName>
        <fullName evidence="9">EF-hand domain-containing protein</fullName>
    </recommendedName>
</protein>
<dbReference type="STRING" id="75743.A0A401NX47"/>
<evidence type="ECO:0000256" key="3">
    <source>
        <dbReference type="ARBA" id="ARBA00022737"/>
    </source>
</evidence>
<keyword evidence="11" id="KW-1185">Reference proteome</keyword>
<evidence type="ECO:0000256" key="4">
    <source>
        <dbReference type="ARBA" id="ARBA00022837"/>
    </source>
</evidence>
<dbReference type="PROSITE" id="PS00018">
    <property type="entry name" value="EF_HAND_1"/>
    <property type="match status" value="1"/>
</dbReference>
<dbReference type="InterPro" id="IPR011992">
    <property type="entry name" value="EF-hand-dom_pair"/>
</dbReference>
<evidence type="ECO:0000256" key="6">
    <source>
        <dbReference type="ARBA" id="ARBA00023069"/>
    </source>
</evidence>
<comment type="subcellular location">
    <subcellularLocation>
        <location evidence="1">Cytoplasm</location>
        <location evidence="1">Cytoskeleton</location>
        <location evidence="1">Flagellum axoneme</location>
    </subcellularLocation>
</comment>
<keyword evidence="6" id="KW-0969">Cilium</keyword>
<dbReference type="GO" id="GO:0005509">
    <property type="term" value="F:calcium ion binding"/>
    <property type="evidence" value="ECO:0007669"/>
    <property type="project" value="InterPro"/>
</dbReference>
<evidence type="ECO:0000256" key="1">
    <source>
        <dbReference type="ARBA" id="ARBA00004611"/>
    </source>
</evidence>
<feature type="domain" description="EF-hand" evidence="9">
    <location>
        <begin position="300"/>
        <end position="335"/>
    </location>
</feature>
<name>A0A401NX47_SCYTO</name>
<accession>A0A401NX47</accession>
<dbReference type="Gene3D" id="1.10.238.10">
    <property type="entry name" value="EF-hand"/>
    <property type="match status" value="1"/>
</dbReference>
<reference evidence="10 11" key="1">
    <citation type="journal article" date="2018" name="Nat. Ecol. Evol.">
        <title>Shark genomes provide insights into elasmobranch evolution and the origin of vertebrates.</title>
        <authorList>
            <person name="Hara Y"/>
            <person name="Yamaguchi K"/>
            <person name="Onimaru K"/>
            <person name="Kadota M"/>
            <person name="Koyanagi M"/>
            <person name="Keeley SD"/>
            <person name="Tatsumi K"/>
            <person name="Tanaka K"/>
            <person name="Motone F"/>
            <person name="Kageyama Y"/>
            <person name="Nozu R"/>
            <person name="Adachi N"/>
            <person name="Nishimura O"/>
            <person name="Nakagawa R"/>
            <person name="Tanegashima C"/>
            <person name="Kiyatake I"/>
            <person name="Matsumoto R"/>
            <person name="Murakumo K"/>
            <person name="Nishida K"/>
            <person name="Terakita A"/>
            <person name="Kuratani S"/>
            <person name="Sato K"/>
            <person name="Hyodo S Kuraku.S."/>
        </authorList>
    </citation>
    <scope>NUCLEOTIDE SEQUENCE [LARGE SCALE GENOMIC DNA]</scope>
</reference>
<dbReference type="Pfam" id="PF25325">
    <property type="entry name" value="EF-hand_EFHB_C"/>
    <property type="match status" value="1"/>
</dbReference>
<dbReference type="PROSITE" id="PS50222">
    <property type="entry name" value="EF_HAND_2"/>
    <property type="match status" value="2"/>
</dbReference>
<evidence type="ECO:0000256" key="8">
    <source>
        <dbReference type="ARBA" id="ARBA00023273"/>
    </source>
</evidence>
<dbReference type="Proteomes" id="UP000288216">
    <property type="component" value="Unassembled WGS sequence"/>
</dbReference>
<dbReference type="SUPFAM" id="SSF47473">
    <property type="entry name" value="EF-hand"/>
    <property type="match status" value="1"/>
</dbReference>
<comment type="caution">
    <text evidence="10">The sequence shown here is derived from an EMBL/GenBank/DDBJ whole genome shotgun (WGS) entry which is preliminary data.</text>
</comment>
<gene>
    <name evidence="10" type="ORF">scyTo_0011874</name>
</gene>
<dbReference type="OMA" id="DKVVREY"/>
<dbReference type="EMBL" id="BFAA01005565">
    <property type="protein sequence ID" value="GCB65452.1"/>
    <property type="molecule type" value="Genomic_DNA"/>
</dbReference>
<proteinExistence type="predicted"/>
<keyword evidence="8" id="KW-0966">Cell projection</keyword>
<dbReference type="InterPro" id="IPR057428">
    <property type="entry name" value="EFHB_EF-hand_C"/>
</dbReference>
<evidence type="ECO:0000313" key="10">
    <source>
        <dbReference type="EMBL" id="GCB65452.1"/>
    </source>
</evidence>
<evidence type="ECO:0000256" key="5">
    <source>
        <dbReference type="ARBA" id="ARBA00022846"/>
    </source>
</evidence>
<evidence type="ECO:0000313" key="11">
    <source>
        <dbReference type="Proteomes" id="UP000288216"/>
    </source>
</evidence>
<dbReference type="InterPro" id="IPR002048">
    <property type="entry name" value="EF_hand_dom"/>
</dbReference>
<dbReference type="PANTHER" id="PTHR12086">
    <property type="entry name" value="EF-HAND DOMAIN C-TERMINAL CONTAINING PROTEIN"/>
    <property type="match status" value="1"/>
</dbReference>
<sequence length="516" mass="58568">MSGLVQPLTPVYTGRFTDRDPRLDTAGKLVPITGSAGECLTEIQPKAVTPPVVKKFLNSSSPKPGKATIFHGKAADPDIASQLEHGLPSKISTSVNITAGELINPPKARQQVYEESMQGHPLYVLTHNDYNVGEQKDRKYDWSRHSKYSTFGIETPYFNDGRLTAKSLNWITEMQQKKAAKIISKKVDDFREKTHHQVGKVLDPNADTRKIPPDHTFGVLLHPDEYGVGDLIYYRKPTKFLREKDRDQGTFTTLRQHLMKTNFHNFKSLLQAFRHYDKNGDGKIDREELRDVCLQFNLKLDPKLIDQLIEYCDIEGDGTINFLEFANFLNWKDKMPLGEIEEKIITKDDGYRLVAPEDIVPLDIGSSAKTLRTIIKKEDRSNGHYWKTSSLINAVVGSYSPADYPTYGVPTIRTDLAAPRFRRISDTINYGDEATASALLNPSIFAQRSVYEKDMFINRSKEEIKKLFCKVGVDMSNETFEEVWKQAATKHPKGEVSVETFRNVLDEIQTSQTLIC</sequence>
<dbReference type="InterPro" id="IPR040193">
    <property type="entry name" value="EFHC1/EFHC2/EFHB"/>
</dbReference>
<organism evidence="10 11">
    <name type="scientific">Scyliorhinus torazame</name>
    <name type="common">Cloudy catshark</name>
    <name type="synonym">Catulus torazame</name>
    <dbReference type="NCBI Taxonomy" id="75743"/>
    <lineage>
        <taxon>Eukaryota</taxon>
        <taxon>Metazoa</taxon>
        <taxon>Chordata</taxon>
        <taxon>Craniata</taxon>
        <taxon>Vertebrata</taxon>
        <taxon>Chondrichthyes</taxon>
        <taxon>Elasmobranchii</taxon>
        <taxon>Galeomorphii</taxon>
        <taxon>Galeoidea</taxon>
        <taxon>Carcharhiniformes</taxon>
        <taxon>Scyliorhinidae</taxon>
        <taxon>Scyliorhinus</taxon>
    </lineage>
</organism>
<dbReference type="OrthoDB" id="2096280at2759"/>
<dbReference type="PANTHER" id="PTHR12086:SF12">
    <property type="entry name" value="EF-HAND DOMAIN-CONTAINING FAMILY MEMBER B"/>
    <property type="match status" value="1"/>
</dbReference>
<dbReference type="Pfam" id="PF13499">
    <property type="entry name" value="EF-hand_7"/>
    <property type="match status" value="1"/>
</dbReference>
<dbReference type="CDD" id="cd00051">
    <property type="entry name" value="EFh"/>
    <property type="match status" value="1"/>
</dbReference>
<dbReference type="SMART" id="SM00054">
    <property type="entry name" value="EFh"/>
    <property type="match status" value="2"/>
</dbReference>